<dbReference type="EMBL" id="CP014339">
    <property type="protein sequence ID" value="AQX50612.1"/>
    <property type="molecule type" value="Genomic_DNA"/>
</dbReference>
<evidence type="ECO:0000313" key="2">
    <source>
        <dbReference type="EMBL" id="OPB48550.1"/>
    </source>
</evidence>
<dbReference type="RefSeq" id="WP_078720243.1">
    <property type="nucleotide sequence ID" value="NZ_CP014339.1"/>
</dbReference>
<gene>
    <name evidence="1" type="ORF">AYC66_07965</name>
    <name evidence="2" type="ORF">BAY09_06235</name>
</gene>
<evidence type="ECO:0000313" key="1">
    <source>
        <dbReference type="EMBL" id="AQX50612.1"/>
    </source>
</evidence>
<dbReference type="AlphaFoldDB" id="A0A494J3T9"/>
<sequence>METTNTERTIISDNRQIIAKAIISGNTVTFSYTYTVNPQKAPNLITIVVQRGIAGEQSFTGNHAMTGSYFSDSDTYEIKAVGTKPGDEALKESILTECKAIVSELTITN</sequence>
<name>A0A494J3T9_9FLAO</name>
<proteinExistence type="predicted"/>
<protein>
    <submittedName>
        <fullName evidence="2">Uncharacterized protein</fullName>
    </submittedName>
</protein>
<organism evidence="2">
    <name type="scientific">Elizabethkingia anophelis</name>
    <dbReference type="NCBI Taxonomy" id="1117645"/>
    <lineage>
        <taxon>Bacteria</taxon>
        <taxon>Pseudomonadati</taxon>
        <taxon>Bacteroidota</taxon>
        <taxon>Flavobacteriia</taxon>
        <taxon>Flavobacteriales</taxon>
        <taxon>Weeksellaceae</taxon>
        <taxon>Elizabethkingia</taxon>
    </lineage>
</organism>
<dbReference type="Proteomes" id="UP000189738">
    <property type="component" value="Chromosome"/>
</dbReference>
<reference evidence="2" key="2">
    <citation type="submission" date="2016-06" db="EMBL/GenBank/DDBJ databases">
        <authorList>
            <person name="Nicholson A.C."/>
        </authorList>
    </citation>
    <scope>NUCLEOTIDE SEQUENCE [LARGE SCALE GENOMIC DNA]</scope>
    <source>
        <strain evidence="2">E6809</strain>
    </source>
</reference>
<evidence type="ECO:0000313" key="3">
    <source>
        <dbReference type="Proteomes" id="UP000189738"/>
    </source>
</evidence>
<accession>A0A494J3T9</accession>
<dbReference type="EMBL" id="MAHS01000011">
    <property type="protein sequence ID" value="OPB48550.1"/>
    <property type="molecule type" value="Genomic_DNA"/>
</dbReference>
<reference evidence="1 3" key="1">
    <citation type="submission" date="2016-02" db="EMBL/GenBank/DDBJ databases">
        <authorList>
            <person name="Nicholson A.C."/>
            <person name="Humrighouse B.W."/>
            <person name="Loparev V."/>
            <person name="Emery B."/>
            <person name="Graziano J."/>
            <person name="McQuiston J.R."/>
        </authorList>
    </citation>
    <scope>NUCLEOTIDE SEQUENCE [LARGE SCALE GENOMIC DNA]</scope>
    <source>
        <strain evidence="1 3">E6809</strain>
    </source>
</reference>